<dbReference type="Pfam" id="PF00528">
    <property type="entry name" value="BPD_transp_1"/>
    <property type="match status" value="1"/>
</dbReference>
<dbReference type="InterPro" id="IPR010065">
    <property type="entry name" value="AA_ABC_transptr_permease_3TM"/>
</dbReference>
<evidence type="ECO:0000256" key="8">
    <source>
        <dbReference type="ARBA" id="ARBA00023136"/>
    </source>
</evidence>
<evidence type="ECO:0000313" key="13">
    <source>
        <dbReference type="EMBL" id="TFU30148.1"/>
    </source>
</evidence>
<dbReference type="Proteomes" id="UP000297747">
    <property type="component" value="Unassembled WGS sequence"/>
</dbReference>
<dbReference type="EMBL" id="MSJL01000024">
    <property type="protein sequence ID" value="OLF49640.1"/>
    <property type="molecule type" value="Genomic_DNA"/>
</dbReference>
<dbReference type="PANTHER" id="PTHR30614">
    <property type="entry name" value="MEMBRANE COMPONENT OF AMINO ACID ABC TRANSPORTER"/>
    <property type="match status" value="1"/>
</dbReference>
<evidence type="ECO:0000313" key="11">
    <source>
        <dbReference type="EMBL" id="OLF49640.1"/>
    </source>
</evidence>
<dbReference type="GO" id="GO:0022857">
    <property type="term" value="F:transmembrane transporter activity"/>
    <property type="evidence" value="ECO:0007669"/>
    <property type="project" value="InterPro"/>
</dbReference>
<feature type="transmembrane region" description="Helical" evidence="9">
    <location>
        <begin position="53"/>
        <end position="76"/>
    </location>
</feature>
<dbReference type="Proteomes" id="UP000186437">
    <property type="component" value="Unassembled WGS sequence"/>
</dbReference>
<dbReference type="EMBL" id="SPQA01000025">
    <property type="protein sequence ID" value="TFU30148.1"/>
    <property type="molecule type" value="Genomic_DNA"/>
</dbReference>
<evidence type="ECO:0000256" key="1">
    <source>
        <dbReference type="ARBA" id="ARBA00004651"/>
    </source>
</evidence>
<gene>
    <name evidence="12" type="primary">artQ</name>
    <name evidence="11" type="ORF">BU200_06090</name>
    <name evidence="13" type="ORF">E4U01_07185</name>
    <name evidence="12" type="ORF">NCTC12957_02060</name>
</gene>
<evidence type="ECO:0000256" key="5">
    <source>
        <dbReference type="ARBA" id="ARBA00022692"/>
    </source>
</evidence>
<keyword evidence="14" id="KW-1185">Reference proteome</keyword>
<reference evidence="13 16" key="4">
    <citation type="submission" date="2019-03" db="EMBL/GenBank/DDBJ databases">
        <title>Diversity of the mouse oral microbiome.</title>
        <authorList>
            <person name="Joseph S."/>
            <person name="Aduse-Opoku J."/>
            <person name="Curtis M."/>
            <person name="Wade W."/>
            <person name="Hashim A."/>
        </authorList>
    </citation>
    <scope>NUCLEOTIDE SEQUENCE [LARGE SCALE GENOMIC DNA]</scope>
    <source>
        <strain evidence="13 16">HT4</strain>
    </source>
</reference>
<feature type="domain" description="ABC transmembrane type-1" evidence="10">
    <location>
        <begin position="17"/>
        <end position="215"/>
    </location>
</feature>
<accession>A0A1Q8ECZ4</accession>
<sequence>MDFSFLPKYWDYFNYGAIVTLMIAALVVFFGSILGIILAFAQRSKFRPLAWLANIYVWIFRGTPMVVQIMIAFAVMNITAPTFELGILSVDLSRLLPGIIVISMNSGAYVSETVRAGINAVPKGQLEAAYSLGIRPFEAMKSVIMPQAVKNILPALGNEFVTILKDSSLLSTIGVIELWNSATTVAATTYLTLTPLLFAAAYYLVMTSILTLAIQAFEKRLNKGGQLDA</sequence>
<keyword evidence="4" id="KW-1003">Cell membrane</keyword>
<organism evidence="11 14">
    <name type="scientific">Streptococcus acidominimus</name>
    <dbReference type="NCBI Taxonomy" id="1326"/>
    <lineage>
        <taxon>Bacteria</taxon>
        <taxon>Bacillati</taxon>
        <taxon>Bacillota</taxon>
        <taxon>Bacilli</taxon>
        <taxon>Lactobacillales</taxon>
        <taxon>Streptococcaceae</taxon>
        <taxon>Streptococcus</taxon>
    </lineage>
</organism>
<dbReference type="RefSeq" id="WP_075099329.1">
    <property type="nucleotide sequence ID" value="NZ_CAKOCW010000022.1"/>
</dbReference>
<comment type="similarity">
    <text evidence="2">Belongs to the binding-protein-dependent transport system permease family. HisMQ subfamily.</text>
</comment>
<evidence type="ECO:0000313" key="16">
    <source>
        <dbReference type="Proteomes" id="UP000297747"/>
    </source>
</evidence>
<evidence type="ECO:0000313" key="12">
    <source>
        <dbReference type="EMBL" id="SUN08463.1"/>
    </source>
</evidence>
<reference evidence="11" key="2">
    <citation type="submission" date="2016-12" db="EMBL/GenBank/DDBJ databases">
        <authorList>
            <person name="Song W.-J."/>
            <person name="Kurnit D.M."/>
        </authorList>
    </citation>
    <scope>NUCLEOTIDE SEQUENCE [LARGE SCALE GENOMIC DNA]</scope>
    <source>
        <strain evidence="11">ATCC 51725</strain>
    </source>
</reference>
<dbReference type="InterPro" id="IPR000515">
    <property type="entry name" value="MetI-like"/>
</dbReference>
<evidence type="ECO:0000256" key="6">
    <source>
        <dbReference type="ARBA" id="ARBA00022970"/>
    </source>
</evidence>
<dbReference type="GO" id="GO:0006865">
    <property type="term" value="P:amino acid transport"/>
    <property type="evidence" value="ECO:0007669"/>
    <property type="project" value="UniProtKB-KW"/>
</dbReference>
<dbReference type="NCBIfam" id="TIGR01726">
    <property type="entry name" value="HEQRo_perm_3TM"/>
    <property type="match status" value="1"/>
</dbReference>
<keyword evidence="7 9" id="KW-1133">Transmembrane helix</keyword>
<feature type="transmembrane region" description="Helical" evidence="9">
    <location>
        <begin position="196"/>
        <end position="217"/>
    </location>
</feature>
<dbReference type="Gene3D" id="1.10.3720.10">
    <property type="entry name" value="MetI-like"/>
    <property type="match status" value="1"/>
</dbReference>
<keyword evidence="3 9" id="KW-0813">Transport</keyword>
<dbReference type="EMBL" id="UHEN01000001">
    <property type="protein sequence ID" value="SUN08463.1"/>
    <property type="molecule type" value="Genomic_DNA"/>
</dbReference>
<feature type="transmembrane region" description="Helical" evidence="9">
    <location>
        <begin position="12"/>
        <end position="41"/>
    </location>
</feature>
<proteinExistence type="inferred from homology"/>
<dbReference type="CDD" id="cd06261">
    <property type="entry name" value="TM_PBP2"/>
    <property type="match status" value="1"/>
</dbReference>
<reference evidence="14" key="1">
    <citation type="submission" date="2016-12" db="EMBL/GenBank/DDBJ databases">
        <authorList>
            <person name="Gulvik C.A."/>
        </authorList>
    </citation>
    <scope>NUCLEOTIDE SEQUENCE [LARGE SCALE GENOMIC DNA]</scope>
    <source>
        <strain evidence="14">ATCC 51725</strain>
    </source>
</reference>
<evidence type="ECO:0000256" key="9">
    <source>
        <dbReference type="RuleBase" id="RU363032"/>
    </source>
</evidence>
<dbReference type="GO" id="GO:0043190">
    <property type="term" value="C:ATP-binding cassette (ABC) transporter complex"/>
    <property type="evidence" value="ECO:0007669"/>
    <property type="project" value="InterPro"/>
</dbReference>
<dbReference type="InterPro" id="IPR043429">
    <property type="entry name" value="ArtM/GltK/GlnP/TcyL/YhdX-like"/>
</dbReference>
<dbReference type="OrthoDB" id="9811552at2"/>
<comment type="subcellular location">
    <subcellularLocation>
        <location evidence="1 9">Cell membrane</location>
        <topology evidence="1 9">Multi-pass membrane protein</topology>
    </subcellularLocation>
</comment>
<keyword evidence="5 9" id="KW-0812">Transmembrane</keyword>
<protein>
    <submittedName>
        <fullName evidence="13">Amino acid ABC transporter permease</fullName>
    </submittedName>
    <submittedName>
        <fullName evidence="11">Glutamine ABC transporter permease</fullName>
    </submittedName>
    <submittedName>
        <fullName evidence="12">Polar amino acid ABC transporter inner membrane subunit</fullName>
    </submittedName>
</protein>
<dbReference type="Proteomes" id="UP000255213">
    <property type="component" value="Unassembled WGS sequence"/>
</dbReference>
<evidence type="ECO:0000313" key="14">
    <source>
        <dbReference type="Proteomes" id="UP000186437"/>
    </source>
</evidence>
<keyword evidence="6" id="KW-0029">Amino-acid transport</keyword>
<dbReference type="PANTHER" id="PTHR30614:SF20">
    <property type="entry name" value="GLUTAMINE TRANSPORT SYSTEM PERMEASE PROTEIN GLNP"/>
    <property type="match status" value="1"/>
</dbReference>
<evidence type="ECO:0000256" key="4">
    <source>
        <dbReference type="ARBA" id="ARBA00022475"/>
    </source>
</evidence>
<name>A0A1Q8ECZ4_STRAI</name>
<dbReference type="PROSITE" id="PS50928">
    <property type="entry name" value="ABC_TM1"/>
    <property type="match status" value="1"/>
</dbReference>
<dbReference type="AlphaFoldDB" id="A0A1Q8ECZ4"/>
<evidence type="ECO:0000256" key="7">
    <source>
        <dbReference type="ARBA" id="ARBA00022989"/>
    </source>
</evidence>
<dbReference type="SUPFAM" id="SSF161098">
    <property type="entry name" value="MetI-like"/>
    <property type="match status" value="1"/>
</dbReference>
<dbReference type="InterPro" id="IPR035906">
    <property type="entry name" value="MetI-like_sf"/>
</dbReference>
<evidence type="ECO:0000256" key="3">
    <source>
        <dbReference type="ARBA" id="ARBA00022448"/>
    </source>
</evidence>
<keyword evidence="8 9" id="KW-0472">Membrane</keyword>
<evidence type="ECO:0000313" key="15">
    <source>
        <dbReference type="Proteomes" id="UP000255213"/>
    </source>
</evidence>
<dbReference type="FunFam" id="1.10.3720.10:FF:000033">
    <property type="entry name" value="Polar amino acid ABC transporter permease"/>
    <property type="match status" value="1"/>
</dbReference>
<evidence type="ECO:0000256" key="2">
    <source>
        <dbReference type="ARBA" id="ARBA00010072"/>
    </source>
</evidence>
<reference evidence="12 15" key="3">
    <citation type="submission" date="2018-06" db="EMBL/GenBank/DDBJ databases">
        <authorList>
            <consortium name="Pathogen Informatics"/>
            <person name="Doyle S."/>
        </authorList>
    </citation>
    <scope>NUCLEOTIDE SEQUENCE [LARGE SCALE GENOMIC DNA]</scope>
    <source>
        <strain evidence="12 15">NCTC12957</strain>
    </source>
</reference>
<evidence type="ECO:0000259" key="10">
    <source>
        <dbReference type="PROSITE" id="PS50928"/>
    </source>
</evidence>